<keyword evidence="3 7" id="KW-0812">Transmembrane</keyword>
<feature type="domain" description="Cyclic nucleotide-binding" evidence="10">
    <location>
        <begin position="514"/>
        <end position="630"/>
    </location>
</feature>
<dbReference type="SUPFAM" id="SSF142695">
    <property type="entry name" value="RibA-like"/>
    <property type="match status" value="1"/>
</dbReference>
<protein>
    <submittedName>
        <fullName evidence="12">Uracil catabolism protein 4</fullName>
    </submittedName>
</protein>
<feature type="domain" description="EF-hand" evidence="11">
    <location>
        <begin position="729"/>
        <end position="764"/>
    </location>
</feature>
<comment type="subcellular location">
    <subcellularLocation>
        <location evidence="1">Mitochondrion inner membrane</location>
        <topology evidence="1">Multi-pass membrane protein</topology>
    </subcellularLocation>
</comment>
<feature type="compositionally biased region" description="Basic and acidic residues" evidence="9">
    <location>
        <begin position="553"/>
        <end position="564"/>
    </location>
</feature>
<comment type="caution">
    <text evidence="12">The sequence shown here is derived from an EMBL/GenBank/DDBJ whole genome shotgun (WGS) entry which is preliminary data.</text>
</comment>
<dbReference type="SMART" id="SM00100">
    <property type="entry name" value="cNMP"/>
    <property type="match status" value="2"/>
</dbReference>
<dbReference type="SMART" id="SM00054">
    <property type="entry name" value="EFh"/>
    <property type="match status" value="1"/>
</dbReference>
<dbReference type="Proteomes" id="UP000324585">
    <property type="component" value="Unassembled WGS sequence"/>
</dbReference>
<organism evidence="12 13">
    <name type="scientific">Porphyridium purpureum</name>
    <name type="common">Red alga</name>
    <name type="synonym">Porphyridium cruentum</name>
    <dbReference type="NCBI Taxonomy" id="35688"/>
    <lineage>
        <taxon>Eukaryota</taxon>
        <taxon>Rhodophyta</taxon>
        <taxon>Bangiophyceae</taxon>
        <taxon>Porphyridiales</taxon>
        <taxon>Porphyridiaceae</taxon>
        <taxon>Porphyridium</taxon>
    </lineage>
</organism>
<feature type="repeat" description="Solcar" evidence="7">
    <location>
        <begin position="878"/>
        <end position="966"/>
    </location>
</feature>
<dbReference type="OrthoDB" id="270584at2759"/>
<dbReference type="GO" id="GO:0005509">
    <property type="term" value="F:calcium ion binding"/>
    <property type="evidence" value="ECO:0007669"/>
    <property type="project" value="InterPro"/>
</dbReference>
<dbReference type="InterPro" id="IPR036144">
    <property type="entry name" value="RibA-like_sf"/>
</dbReference>
<dbReference type="EMBL" id="VRMN01000025">
    <property type="protein sequence ID" value="KAA8490482.1"/>
    <property type="molecule type" value="Genomic_DNA"/>
</dbReference>
<dbReference type="SUPFAM" id="SSF47473">
    <property type="entry name" value="EF-hand"/>
    <property type="match status" value="1"/>
</dbReference>
<dbReference type="SUPFAM" id="SSF51206">
    <property type="entry name" value="cAMP-binding domain-like"/>
    <property type="match status" value="2"/>
</dbReference>
<dbReference type="InterPro" id="IPR038765">
    <property type="entry name" value="Papain-like_cys_pep_sf"/>
</dbReference>
<feature type="region of interest" description="Disordered" evidence="9">
    <location>
        <begin position="1"/>
        <end position="22"/>
    </location>
</feature>
<keyword evidence="2" id="KW-0813">Transport</keyword>
<dbReference type="CDD" id="cd00051">
    <property type="entry name" value="EFh"/>
    <property type="match status" value="1"/>
</dbReference>
<keyword evidence="5" id="KW-0106">Calcium</keyword>
<evidence type="ECO:0000256" key="1">
    <source>
        <dbReference type="ARBA" id="ARBA00004448"/>
    </source>
</evidence>
<dbReference type="Gene3D" id="1.50.40.10">
    <property type="entry name" value="Mitochondrial carrier domain"/>
    <property type="match status" value="2"/>
</dbReference>
<dbReference type="InterPro" id="IPR018247">
    <property type="entry name" value="EF_Hand_1_Ca_BS"/>
</dbReference>
<dbReference type="InterPro" id="IPR002048">
    <property type="entry name" value="EF_hand_dom"/>
</dbReference>
<dbReference type="SUPFAM" id="SSF103506">
    <property type="entry name" value="Mitochondrial carrier"/>
    <property type="match status" value="2"/>
</dbReference>
<feature type="repeat" description="Solcar" evidence="7">
    <location>
        <begin position="1094"/>
        <end position="1219"/>
    </location>
</feature>
<dbReference type="PROSITE" id="PS50042">
    <property type="entry name" value="CNMP_BINDING_3"/>
    <property type="match status" value="2"/>
</dbReference>
<evidence type="ECO:0000259" key="10">
    <source>
        <dbReference type="PROSITE" id="PS50042"/>
    </source>
</evidence>
<dbReference type="PROSITE" id="PS50920">
    <property type="entry name" value="SOLCAR"/>
    <property type="match status" value="3"/>
</dbReference>
<evidence type="ECO:0000313" key="12">
    <source>
        <dbReference type="EMBL" id="KAA8490482.1"/>
    </source>
</evidence>
<dbReference type="InterPro" id="IPR032677">
    <property type="entry name" value="GTP_cyclohydro_II"/>
</dbReference>
<dbReference type="Gene3D" id="1.10.238.10">
    <property type="entry name" value="EF-hand"/>
    <property type="match status" value="1"/>
</dbReference>
<keyword evidence="4" id="KW-0677">Repeat</keyword>
<dbReference type="Gene3D" id="3.40.50.10990">
    <property type="entry name" value="GTP cyclohydrolase II"/>
    <property type="match status" value="1"/>
</dbReference>
<dbReference type="InterPro" id="IPR000595">
    <property type="entry name" value="cNMP-bd_dom"/>
</dbReference>
<dbReference type="Pfam" id="PF00153">
    <property type="entry name" value="Mito_carr"/>
    <property type="match status" value="3"/>
</dbReference>
<dbReference type="InterPro" id="IPR012469">
    <property type="entry name" value="DUF1688"/>
</dbReference>
<evidence type="ECO:0000256" key="3">
    <source>
        <dbReference type="ARBA" id="ARBA00022692"/>
    </source>
</evidence>
<dbReference type="PANTHER" id="PTHR31687:SF3">
    <property type="entry name" value="PROTEIN URG3"/>
    <property type="match status" value="1"/>
</dbReference>
<reference evidence="13" key="1">
    <citation type="journal article" date="2019" name="Nat. Commun.">
        <title>Expansion of phycobilisome linker gene families in mesophilic red algae.</title>
        <authorList>
            <person name="Lee J."/>
            <person name="Kim D."/>
            <person name="Bhattacharya D."/>
            <person name="Yoon H.S."/>
        </authorList>
    </citation>
    <scope>NUCLEOTIDE SEQUENCE [LARGE SCALE GENOMIC DNA]</scope>
    <source>
        <strain evidence="13">CCMP 1328</strain>
    </source>
</reference>
<evidence type="ECO:0000256" key="5">
    <source>
        <dbReference type="ARBA" id="ARBA00022837"/>
    </source>
</evidence>
<evidence type="ECO:0000256" key="7">
    <source>
        <dbReference type="PROSITE-ProRule" id="PRU00282"/>
    </source>
</evidence>
<feature type="repeat" description="Solcar" evidence="7">
    <location>
        <begin position="1000"/>
        <end position="1083"/>
    </location>
</feature>
<feature type="region of interest" description="Disordered" evidence="9">
    <location>
        <begin position="553"/>
        <end position="578"/>
    </location>
</feature>
<dbReference type="Pfam" id="PF00027">
    <property type="entry name" value="cNMP_binding"/>
    <property type="match status" value="2"/>
</dbReference>
<dbReference type="PRINTS" id="PR00926">
    <property type="entry name" value="MITOCARRIER"/>
</dbReference>
<dbReference type="CDD" id="cd00038">
    <property type="entry name" value="CAP_ED"/>
    <property type="match status" value="2"/>
</dbReference>
<dbReference type="InterPro" id="IPR014710">
    <property type="entry name" value="RmlC-like_jellyroll"/>
</dbReference>
<dbReference type="InterPro" id="IPR011992">
    <property type="entry name" value="EF-hand-dom_pair"/>
</dbReference>
<name>A0A5J4YHF3_PORPP</name>
<dbReference type="InterPro" id="IPR018488">
    <property type="entry name" value="cNMP-bd_CS"/>
</dbReference>
<dbReference type="Pfam" id="PF12471">
    <property type="entry name" value="GTP_CH_N"/>
    <property type="match status" value="1"/>
</dbReference>
<dbReference type="InterPro" id="IPR018108">
    <property type="entry name" value="MCP_transmembrane"/>
</dbReference>
<accession>A0A5J4YHF3</accession>
<dbReference type="PROSITE" id="PS00889">
    <property type="entry name" value="CNMP_BINDING_2"/>
    <property type="match status" value="1"/>
</dbReference>
<dbReference type="InterPro" id="IPR024453">
    <property type="entry name" value="Peptidase_C92"/>
</dbReference>
<keyword evidence="8" id="KW-0175">Coiled coil</keyword>
<dbReference type="GO" id="GO:0005743">
    <property type="term" value="C:mitochondrial inner membrane"/>
    <property type="evidence" value="ECO:0007669"/>
    <property type="project" value="UniProtKB-SubCell"/>
</dbReference>
<dbReference type="Gene3D" id="3.90.1720.10">
    <property type="entry name" value="endopeptidase domain like (from Nostoc punctiforme)"/>
    <property type="match status" value="1"/>
</dbReference>
<dbReference type="Pfam" id="PF05708">
    <property type="entry name" value="Peptidase_C92"/>
    <property type="match status" value="1"/>
</dbReference>
<feature type="domain" description="Cyclic nucleotide-binding" evidence="10">
    <location>
        <begin position="371"/>
        <end position="474"/>
    </location>
</feature>
<dbReference type="PROSITE" id="PS00018">
    <property type="entry name" value="EF_HAND_1"/>
    <property type="match status" value="1"/>
</dbReference>
<evidence type="ECO:0000256" key="6">
    <source>
        <dbReference type="ARBA" id="ARBA00023136"/>
    </source>
</evidence>
<evidence type="ECO:0000256" key="8">
    <source>
        <dbReference type="SAM" id="Coils"/>
    </source>
</evidence>
<feature type="coiled-coil region" evidence="8">
    <location>
        <begin position="159"/>
        <end position="186"/>
    </location>
</feature>
<gene>
    <name evidence="12" type="ORF">FVE85_4563</name>
</gene>
<evidence type="ECO:0000256" key="2">
    <source>
        <dbReference type="ARBA" id="ARBA00022448"/>
    </source>
</evidence>
<dbReference type="InterPro" id="IPR023395">
    <property type="entry name" value="MCP_dom_sf"/>
</dbReference>
<dbReference type="Gene3D" id="2.60.120.10">
    <property type="entry name" value="Jelly Rolls"/>
    <property type="match status" value="2"/>
</dbReference>
<evidence type="ECO:0000259" key="11">
    <source>
        <dbReference type="PROSITE" id="PS50222"/>
    </source>
</evidence>
<proteinExistence type="predicted"/>
<dbReference type="PROSITE" id="PS50222">
    <property type="entry name" value="EF_HAND_2"/>
    <property type="match status" value="1"/>
</dbReference>
<dbReference type="GO" id="GO:0055085">
    <property type="term" value="P:transmembrane transport"/>
    <property type="evidence" value="ECO:0007669"/>
    <property type="project" value="InterPro"/>
</dbReference>
<dbReference type="Pfam" id="PF00925">
    <property type="entry name" value="GTP_cyclohydro2"/>
    <property type="match status" value="1"/>
</dbReference>
<dbReference type="Pfam" id="PF00036">
    <property type="entry name" value="EF-hand_1"/>
    <property type="match status" value="1"/>
</dbReference>
<sequence length="2050" mass="229054">MSAAEGHQRSPSESDGSNTAIPVPIGAAQLPAGLDSGDVVLFNRSCRKMKIYAMLVCAAAKMVSNSRWDHVGMVVKHPDTGELLFLEADFGGVKLRSLAERVARSKSNEVAVRRLNIVRSDRDRRALYDFANEMLGTPYESAAGTMIKSVIDPLGKQERERMHALLLEKKAQLREINRELEEAALTLFQRRSLESERKRVAGAVAVIQIRLEEEIKRAHADVFEAVDDLSKVFCSELVAAAYQRLGLLETYPPAAGYNPKDFSSEQTNPPGVHLLRGARLSEEIFIKDQSFHFRKAGEAGSVASNKREKKDSEEDISQWLWPRRNKEPIKVRHAKISELNGVKAGDSPSRESRHTIREVLKRTPISSSITDEYKRAHLIKSFRAVILNPGDVVFHQGDYGDSFFIVESGRLERFIDKSYAQGGERGQPTLVTTLGPGTSCGMTAFSFNVPRTGTVRAVEPSLLWTVDRPTFEKLRDAGSDAGKVYARLDRRELRELIKNHFLFRNMDRIGPREVDAFFPVTFRAGDVIFSQGDRGENFFIIKSGEVERLVSHPKLINEKSDPKKNSQRKRKTEIAPNRDSALTENLVTTLGPGASFGELSLMYDVPRAATVRARTDVECWAINTESFHQLCLGGGTQYLKAVFNQYASVSRPNRVPGSDSAELKMMTGRDFLRFANIESLDIPNPKKRRIEALLLMLVTGNRHDFLDEEVDDLLLDFWEFVRFDILLNQPNAELQFAFRLMDRNNSGFVDFEEFQSLLNDYAEIDEHAQELLNDTDQKSRKLRERAFGKDGQRVIQYKEFCQLSKDILPPRFVEDIRFLMKHMLHDFEAPPQNDYEHGTGLHDVGDPLLGAQTRNSDYFARVKPGRTALAQIDSRSSGSKISHLICVVIAGVVSRCVVAPLERAKILMQTGAAARGVTLFQTFRWMIQNDRGSFLAGGFRGNGANILRIIPTALLQLLLVDQFRLVYDLGSSVFKSTGLMKSSVSSSAQSLRNSGPTMAESIVLAGTAGMAATLITYPIDVIHARLSVQTNAFHPHRGVLDGLKGARRAFGPGSLYHGLVASMLGVFPYVGLSFATYEALRPMLPKLNDGSGHPTPGFAISCGVVSSLVAQAASYPLDTCRRCMQVQHLYQYLQQQNAGLRGTAAASESLSAAAGWEARAAVMSDSKGARAPLSMRATMRELLKEYGVRRLYRGWIPNFLKAFPVSVVSFYTYETCRPRKRNHPVRSASMSHLTFIRHALPSSRAHRGPSSLFRPHARLRSTLAAASQTGDATNVDWVGLHDRLQRMEGVAGMYGGSHAVYHAVAESRKGGKHLGSLRGEPQPHLKEWLVPPLKAHLDDPRTRVNWRKISSFDPYGMEAIRPTISATLASMDIPELRGELLSDGNIVDQNNMIHCVKVAIDPVWHIPSIAAKVQADERKLRQALFDWTQIPGVLDSANDVFLPQMGGTTVYCFGDFSAIHDNTRPVSSRPHDQCTGSDAFQTSICSCRPYLVHAIKHGVETAQKNGFGVIAYFAKEGRALGEVTKFRVYNLRRYQEGGDRPETYFEMTQKIAGVVDARAQELMPDVYHWLGIQKIDYLLSMSKDKYQAITECGRIHVVNRESLPEEMVPADAYVEISAKISSGYQGFQPRKTDENAERREVFKLETIRKRCKILHDLASENHELARFEIDRSKMDTTVSTVLNCMKRHYPDLQIPRHSRFRHFESGDIDRVGELSARWKRFNVDALERTRRYVDLCTVSVLLDAGAGLGWKYTDHSWGERTFSRSEGLAIASLDLFRNGSFSSCESEMRVDSMGLRSLHLSDLSLGFQVNEGNPLVGIEGRYEMLQRLALALENSPQFFGSPTGVFRPGNIVDYILKHSYSSSQRVSIRVLWQAVMDGLSSVFPDHSGLGVGDAYVHDGLVRLNKSSAPGYADMVPFHKLAQWLTYSLIEPLERLGVTFVDQWLLTGLAEYRNGGLLLDTKLLVPKNEAEVFGKTFAVDDPVIVEWRAITVSLLDKIAIEIWDRLGKTERVMPMAKILEGGTWRAGRELAFEKRPGGAPPIAIDSKGDVF</sequence>
<dbReference type="InterPro" id="IPR022163">
    <property type="entry name" value="GTP_CH_N"/>
</dbReference>
<keyword evidence="13" id="KW-1185">Reference proteome</keyword>
<evidence type="ECO:0000256" key="4">
    <source>
        <dbReference type="ARBA" id="ARBA00022737"/>
    </source>
</evidence>
<keyword evidence="6 7" id="KW-0472">Membrane</keyword>
<dbReference type="InterPro" id="IPR002067">
    <property type="entry name" value="MCP"/>
</dbReference>
<dbReference type="Pfam" id="PF07958">
    <property type="entry name" value="DUF1688"/>
    <property type="match status" value="1"/>
</dbReference>
<evidence type="ECO:0000256" key="9">
    <source>
        <dbReference type="SAM" id="MobiDB-lite"/>
    </source>
</evidence>
<evidence type="ECO:0000313" key="13">
    <source>
        <dbReference type="Proteomes" id="UP000324585"/>
    </source>
</evidence>
<dbReference type="SUPFAM" id="SSF54001">
    <property type="entry name" value="Cysteine proteinases"/>
    <property type="match status" value="1"/>
</dbReference>
<dbReference type="PANTHER" id="PTHR31687">
    <property type="match status" value="1"/>
</dbReference>
<feature type="compositionally biased region" description="Basic and acidic residues" evidence="9">
    <location>
        <begin position="1"/>
        <end position="12"/>
    </location>
</feature>
<dbReference type="InterPro" id="IPR018490">
    <property type="entry name" value="cNMP-bd_dom_sf"/>
</dbReference>